<dbReference type="NCBIfam" id="TIGR01683">
    <property type="entry name" value="thiS"/>
    <property type="match status" value="1"/>
</dbReference>
<accession>A0ABN7K3P1</accession>
<dbReference type="PANTHER" id="PTHR34472">
    <property type="entry name" value="SULFUR CARRIER PROTEIN THIS"/>
    <property type="match status" value="1"/>
</dbReference>
<dbReference type="SUPFAM" id="SSF54285">
    <property type="entry name" value="MoaD/ThiS"/>
    <property type="match status" value="1"/>
</dbReference>
<dbReference type="InterPro" id="IPR010035">
    <property type="entry name" value="Thi_S"/>
</dbReference>
<proteinExistence type="predicted"/>
<dbReference type="InterPro" id="IPR003749">
    <property type="entry name" value="ThiS/MoaD-like"/>
</dbReference>
<dbReference type="InterPro" id="IPR016155">
    <property type="entry name" value="Mopterin_synth/thiamin_S_b"/>
</dbReference>
<organism evidence="1 2">
    <name type="scientific">Campylobacter suis</name>
    <dbReference type="NCBI Taxonomy" id="2790657"/>
    <lineage>
        <taxon>Bacteria</taxon>
        <taxon>Pseudomonadati</taxon>
        <taxon>Campylobacterota</taxon>
        <taxon>Epsilonproteobacteria</taxon>
        <taxon>Campylobacterales</taxon>
        <taxon>Campylobacteraceae</taxon>
        <taxon>Campylobacter</taxon>
    </lineage>
</organism>
<dbReference type="CDD" id="cd00565">
    <property type="entry name" value="Ubl_ThiS"/>
    <property type="match status" value="1"/>
</dbReference>
<protein>
    <recommendedName>
        <fullName evidence="3">Thiamine biosynthesis protein ThiS</fullName>
    </recommendedName>
</protein>
<gene>
    <name evidence="1" type="ORF">LMG8286_00812</name>
</gene>
<name>A0ABN7K3P1_9BACT</name>
<evidence type="ECO:0008006" key="3">
    <source>
        <dbReference type="Google" id="ProtNLM"/>
    </source>
</evidence>
<dbReference type="Pfam" id="PF02597">
    <property type="entry name" value="ThiS"/>
    <property type="match status" value="1"/>
</dbReference>
<comment type="caution">
    <text evidence="1">The sequence shown here is derived from an EMBL/GenBank/DDBJ whole genome shotgun (WGS) entry which is preliminary data.</text>
</comment>
<dbReference type="InterPro" id="IPR012675">
    <property type="entry name" value="Beta-grasp_dom_sf"/>
</dbReference>
<dbReference type="PANTHER" id="PTHR34472:SF1">
    <property type="entry name" value="SULFUR CARRIER PROTEIN THIS"/>
    <property type="match status" value="1"/>
</dbReference>
<dbReference type="Gene3D" id="3.10.20.30">
    <property type="match status" value="1"/>
</dbReference>
<dbReference type="RefSeq" id="WP_230056571.1">
    <property type="nucleotide sequence ID" value="NZ_CAJHOE010000001.1"/>
</dbReference>
<evidence type="ECO:0000313" key="1">
    <source>
        <dbReference type="EMBL" id="CAD7287181.1"/>
    </source>
</evidence>
<keyword evidence="2" id="KW-1185">Reference proteome</keyword>
<dbReference type="Proteomes" id="UP000789359">
    <property type="component" value="Unassembled WGS sequence"/>
</dbReference>
<evidence type="ECO:0000313" key="2">
    <source>
        <dbReference type="Proteomes" id="UP000789359"/>
    </source>
</evidence>
<reference evidence="1 2" key="1">
    <citation type="submission" date="2020-11" db="EMBL/GenBank/DDBJ databases">
        <authorList>
            <person name="Peeters C."/>
        </authorList>
    </citation>
    <scope>NUCLEOTIDE SEQUENCE [LARGE SCALE GENOMIC DNA]</scope>
    <source>
        <strain evidence="1 2">LMG 8286</strain>
    </source>
</reference>
<dbReference type="EMBL" id="CAJHOE010000001">
    <property type="protein sequence ID" value="CAD7287181.1"/>
    <property type="molecule type" value="Genomic_DNA"/>
</dbReference>
<sequence length="64" mass="6925">MLKINGEKQDSFIGKSVQEFLLSQNFTAGVIAAELNMEILTADKFDTILKDGDSLEIVCFVAGG</sequence>